<keyword evidence="6" id="KW-1185">Reference proteome</keyword>
<evidence type="ECO:0000313" key="3">
    <source>
        <dbReference type="EMBL" id="EFW91444.1"/>
    </source>
</evidence>
<sequence>MNLGIPTLVFGTPWMRALARSTSGGLADPATPLHLGSTTTDVTFVFIVLGGIASSVLASASVFAFSQRRSRPYLFVSLALGMLAAKAFMGGLTAFGFVPGATHHLIEHALDFATALLLIAAVVFARMESAGSEDRPRREDADDERVDTDFPNGFEQ</sequence>
<keyword evidence="2" id="KW-1133">Transmembrane helix</keyword>
<organism evidence="3 5">
    <name type="scientific">Haladaptatus paucihalophilus DX253</name>
    <dbReference type="NCBI Taxonomy" id="797209"/>
    <lineage>
        <taxon>Archaea</taxon>
        <taxon>Methanobacteriati</taxon>
        <taxon>Methanobacteriota</taxon>
        <taxon>Stenosarchaea group</taxon>
        <taxon>Halobacteria</taxon>
        <taxon>Halobacteriales</taxon>
        <taxon>Haladaptataceae</taxon>
        <taxon>Haladaptatus</taxon>
    </lineage>
</organism>
<dbReference type="AlphaFoldDB" id="E7QW31"/>
<dbReference type="OrthoDB" id="271732at2157"/>
<dbReference type="eggNOG" id="arCOG06190">
    <property type="taxonomic scope" value="Archaea"/>
</dbReference>
<reference evidence="6" key="2">
    <citation type="submission" date="2016-11" db="EMBL/GenBank/DDBJ databases">
        <authorList>
            <person name="Varghese N."/>
            <person name="Submissions S."/>
        </authorList>
    </citation>
    <scope>NUCLEOTIDE SEQUENCE [LARGE SCALE GENOMIC DNA]</scope>
    <source>
        <strain evidence="6">DX253</strain>
    </source>
</reference>
<dbReference type="Proteomes" id="UP000003751">
    <property type="component" value="Unassembled WGS sequence"/>
</dbReference>
<gene>
    <name evidence="4" type="ORF">SAMN05444342_2734</name>
    <name evidence="3" type="ORF">ZOD2009_15096</name>
</gene>
<dbReference type="EMBL" id="FRAN01000004">
    <property type="protein sequence ID" value="SHL01214.1"/>
    <property type="molecule type" value="Genomic_DNA"/>
</dbReference>
<dbReference type="Pfam" id="PF24283">
    <property type="entry name" value="DUF7471"/>
    <property type="match status" value="1"/>
</dbReference>
<keyword evidence="2" id="KW-0812">Transmembrane</keyword>
<accession>E7QW31</accession>
<protein>
    <submittedName>
        <fullName evidence="3">Uncharacterized protein</fullName>
    </submittedName>
</protein>
<evidence type="ECO:0000313" key="5">
    <source>
        <dbReference type="Proteomes" id="UP000003751"/>
    </source>
</evidence>
<feature type="transmembrane region" description="Helical" evidence="2">
    <location>
        <begin position="73"/>
        <end position="97"/>
    </location>
</feature>
<feature type="transmembrane region" description="Helical" evidence="2">
    <location>
        <begin position="109"/>
        <end position="127"/>
    </location>
</feature>
<dbReference type="InterPro" id="IPR055894">
    <property type="entry name" value="DUF7471"/>
</dbReference>
<name>E7QW31_HALPU</name>
<reference evidence="3 5" key="1">
    <citation type="journal article" date="2014" name="ISME J.">
        <title>Trehalose/2-sulfotrehalose biosynthesis and glycine-betaine uptake are widely spread mechanisms for osmoadaptation in the Halobacteriales.</title>
        <authorList>
            <person name="Youssef N.H."/>
            <person name="Savage-Ashlock K.N."/>
            <person name="McCully A.L."/>
            <person name="Luedtke B."/>
            <person name="Shaw E.I."/>
            <person name="Hoff W.D."/>
            <person name="Elshahed M.S."/>
        </authorList>
    </citation>
    <scope>NUCLEOTIDE SEQUENCE [LARGE SCALE GENOMIC DNA]</scope>
    <source>
        <strain evidence="3 5">DX253</strain>
    </source>
</reference>
<evidence type="ECO:0000256" key="1">
    <source>
        <dbReference type="SAM" id="MobiDB-lite"/>
    </source>
</evidence>
<feature type="region of interest" description="Disordered" evidence="1">
    <location>
        <begin position="130"/>
        <end position="156"/>
    </location>
</feature>
<evidence type="ECO:0000256" key="2">
    <source>
        <dbReference type="SAM" id="Phobius"/>
    </source>
</evidence>
<proteinExistence type="predicted"/>
<reference evidence="4" key="3">
    <citation type="submission" date="2016-11" db="EMBL/GenBank/DDBJ databases">
        <authorList>
            <person name="Jaros S."/>
            <person name="Januszkiewicz K."/>
            <person name="Wedrychowicz H."/>
        </authorList>
    </citation>
    <scope>NUCLEOTIDE SEQUENCE [LARGE SCALE GENOMIC DNA]</scope>
    <source>
        <strain evidence="4">DX253</strain>
    </source>
</reference>
<dbReference type="Proteomes" id="UP000184203">
    <property type="component" value="Unassembled WGS sequence"/>
</dbReference>
<keyword evidence="2" id="KW-0472">Membrane</keyword>
<evidence type="ECO:0000313" key="4">
    <source>
        <dbReference type="EMBL" id="SHL01214.1"/>
    </source>
</evidence>
<dbReference type="EMBL" id="AEMG01000015">
    <property type="protein sequence ID" value="EFW91444.1"/>
    <property type="molecule type" value="Genomic_DNA"/>
</dbReference>
<dbReference type="RefSeq" id="WP_007981139.1">
    <property type="nucleotide sequence ID" value="NZ_AEMG01000015.1"/>
</dbReference>
<feature type="transmembrane region" description="Helical" evidence="2">
    <location>
        <begin position="43"/>
        <end position="66"/>
    </location>
</feature>
<evidence type="ECO:0000313" key="6">
    <source>
        <dbReference type="Proteomes" id="UP000184203"/>
    </source>
</evidence>
<dbReference type="PATRIC" id="fig|797209.4.peg.2979"/>